<dbReference type="PRINTS" id="PR00420">
    <property type="entry name" value="RNGMNOXGNASE"/>
</dbReference>
<gene>
    <name evidence="2" type="ORF">MPP7335_01964</name>
</gene>
<dbReference type="Pfam" id="PF01494">
    <property type="entry name" value="FAD_binding_3"/>
    <property type="match status" value="1"/>
</dbReference>
<proteinExistence type="predicted"/>
<dbReference type="RefSeq" id="WP_083146754.1">
    <property type="nucleotide sequence ID" value="NZ_MVID01000042.1"/>
</dbReference>
<dbReference type="Gene3D" id="3.50.50.60">
    <property type="entry name" value="FAD/NAD(P)-binding domain"/>
    <property type="match status" value="1"/>
</dbReference>
<name>A0A375YGQ0_MYCPF</name>
<dbReference type="STRING" id="39692.BST38_27825"/>
<dbReference type="Proteomes" id="UP000252008">
    <property type="component" value="Unassembled WGS sequence"/>
</dbReference>
<evidence type="ECO:0000313" key="3">
    <source>
        <dbReference type="Proteomes" id="UP000252008"/>
    </source>
</evidence>
<dbReference type="EMBL" id="UEGS01000001">
    <property type="protein sequence ID" value="SRX80224.1"/>
    <property type="molecule type" value="Genomic_DNA"/>
</dbReference>
<evidence type="ECO:0000313" key="2">
    <source>
        <dbReference type="EMBL" id="SRX80224.1"/>
    </source>
</evidence>
<evidence type="ECO:0000259" key="1">
    <source>
        <dbReference type="Pfam" id="PF01494"/>
    </source>
</evidence>
<organism evidence="2 3">
    <name type="scientific">Mycolicibacterium parafortuitum</name>
    <name type="common">Mycobacterium parafortuitum</name>
    <dbReference type="NCBI Taxonomy" id="39692"/>
    <lineage>
        <taxon>Bacteria</taxon>
        <taxon>Bacillati</taxon>
        <taxon>Actinomycetota</taxon>
        <taxon>Actinomycetes</taxon>
        <taxon>Mycobacteriales</taxon>
        <taxon>Mycobacteriaceae</taxon>
        <taxon>Mycolicibacterium</taxon>
    </lineage>
</organism>
<dbReference type="GO" id="GO:0071949">
    <property type="term" value="F:FAD binding"/>
    <property type="evidence" value="ECO:0007669"/>
    <property type="project" value="InterPro"/>
</dbReference>
<sequence length="340" mass="35580">MIDLVVAGGGPAGLATAVHAARAGLQTVVIEKRTGPIDKACGEGLMPHAVRHLDALGAQPSGRALRGISYFDRRHAVTAPFAAGGGLGVRRTTLHAALLTEAERAGVKLVHAKAGPVTQDADSVSVNGIRARYLAAADGLHSPIRSALGLELPASGPRRWGLKRHFAVPPWSDFVEVYWSDVPGAGEAYVTPVADDCVGIAILTSRRGGFDQHLDAFPALRERLAGLTHEADHAAGPLRQRVRGRVAGRVLLVGDAAGYVDALTGEGLGLSFAAARLLVDCVSADRPGDYEAQWRRATRRYRLITAAMLGACTSPLRSFVVPAASGLPRVFAGVVNLIGD</sequence>
<feature type="domain" description="FAD-binding" evidence="1">
    <location>
        <begin position="3"/>
        <end position="276"/>
    </location>
</feature>
<keyword evidence="2" id="KW-0560">Oxidoreductase</keyword>
<accession>A0A375YGQ0</accession>
<reference evidence="2 3" key="1">
    <citation type="submission" date="2018-05" db="EMBL/GenBank/DDBJ databases">
        <authorList>
            <consortium name="IHU Genomes"/>
        </authorList>
    </citation>
    <scope>NUCLEOTIDE SEQUENCE [LARGE SCALE GENOMIC DNA]</scope>
    <source>
        <strain evidence="2 3">P7335</strain>
    </source>
</reference>
<dbReference type="PANTHER" id="PTHR42685">
    <property type="entry name" value="GERANYLGERANYL DIPHOSPHATE REDUCTASE"/>
    <property type="match status" value="1"/>
</dbReference>
<keyword evidence="3" id="KW-1185">Reference proteome</keyword>
<dbReference type="InterPro" id="IPR050407">
    <property type="entry name" value="Geranylgeranyl_reductase"/>
</dbReference>
<keyword evidence="2" id="KW-0503">Monooxygenase</keyword>
<dbReference type="AlphaFoldDB" id="A0A375YGQ0"/>
<dbReference type="SUPFAM" id="SSF51905">
    <property type="entry name" value="FAD/NAD(P)-binding domain"/>
    <property type="match status" value="1"/>
</dbReference>
<dbReference type="InterPro" id="IPR002938">
    <property type="entry name" value="FAD-bd"/>
</dbReference>
<protein>
    <submittedName>
        <fullName evidence="2">Monooxygenase FAD-binding [Catenulispora acidiphila DSM]</fullName>
    </submittedName>
</protein>
<dbReference type="PANTHER" id="PTHR42685:SF19">
    <property type="entry name" value="POSSIBLE OXIDOREDUCTASE"/>
    <property type="match status" value="1"/>
</dbReference>
<dbReference type="InterPro" id="IPR036188">
    <property type="entry name" value="FAD/NAD-bd_sf"/>
</dbReference>
<dbReference type="GO" id="GO:0004497">
    <property type="term" value="F:monooxygenase activity"/>
    <property type="evidence" value="ECO:0007669"/>
    <property type="project" value="UniProtKB-KW"/>
</dbReference>